<dbReference type="Proteomes" id="UP000694553">
    <property type="component" value="Unassembled WGS sequence"/>
</dbReference>
<evidence type="ECO:0000313" key="2">
    <source>
        <dbReference type="Proteomes" id="UP000694553"/>
    </source>
</evidence>
<name>A0A8U7MNT7_CORMO</name>
<protein>
    <submittedName>
        <fullName evidence="1">Uncharacterized protein</fullName>
    </submittedName>
</protein>
<reference evidence="1" key="3">
    <citation type="submission" date="2025-09" db="UniProtKB">
        <authorList>
            <consortium name="Ensembl"/>
        </authorList>
    </citation>
    <scope>IDENTIFICATION</scope>
</reference>
<organism evidence="1 2">
    <name type="scientific">Corvus moneduloides</name>
    <name type="common">New Caledonian crow</name>
    <dbReference type="NCBI Taxonomy" id="1196302"/>
    <lineage>
        <taxon>Eukaryota</taxon>
        <taxon>Metazoa</taxon>
        <taxon>Chordata</taxon>
        <taxon>Craniata</taxon>
        <taxon>Vertebrata</taxon>
        <taxon>Euteleostomi</taxon>
        <taxon>Archelosauria</taxon>
        <taxon>Archosauria</taxon>
        <taxon>Dinosauria</taxon>
        <taxon>Saurischia</taxon>
        <taxon>Theropoda</taxon>
        <taxon>Coelurosauria</taxon>
        <taxon>Aves</taxon>
        <taxon>Neognathae</taxon>
        <taxon>Neoaves</taxon>
        <taxon>Telluraves</taxon>
        <taxon>Australaves</taxon>
        <taxon>Passeriformes</taxon>
        <taxon>Corvoidea</taxon>
        <taxon>Corvidae</taxon>
        <taxon>Corvus</taxon>
    </lineage>
</organism>
<accession>A0A8U7MNT7</accession>
<reference evidence="2" key="1">
    <citation type="submission" date="2019-10" db="EMBL/GenBank/DDBJ databases">
        <title>Corvus moneduloides (New Caledonian crow) genome, bCorMon1, primary haplotype.</title>
        <authorList>
            <person name="Rutz C."/>
            <person name="Fungtammasan C."/>
            <person name="Mountcastle J."/>
            <person name="Formenti G."/>
            <person name="Chow W."/>
            <person name="Howe K."/>
            <person name="Steele M.P."/>
            <person name="Fernandes J."/>
            <person name="Gilbert M.T.P."/>
            <person name="Fedrigo O."/>
            <person name="Jarvis E.D."/>
            <person name="Gemmell N."/>
        </authorList>
    </citation>
    <scope>NUCLEOTIDE SEQUENCE [LARGE SCALE GENOMIC DNA]</scope>
</reference>
<dbReference type="Ensembl" id="ENSCMUT00000034349.1">
    <property type="protein sequence ID" value="ENSCMUP00000033695.1"/>
    <property type="gene ID" value="ENSCMUG00000019402.1"/>
</dbReference>
<dbReference type="AlphaFoldDB" id="A0A8U7MNT7"/>
<sequence length="113" mass="11790">MAAAALALVAAAAAALGALVMAPASRSPTGRALPGPPRRASVPAEWRRPGRMDQALLLVRNELPAPGLNLAARSGSCHQVRGFSIILESWQLFPVVKTLSTSTQTVSCDPNHQ</sequence>
<keyword evidence="2" id="KW-1185">Reference proteome</keyword>
<reference evidence="1" key="2">
    <citation type="submission" date="2025-08" db="UniProtKB">
        <authorList>
            <consortium name="Ensembl"/>
        </authorList>
    </citation>
    <scope>IDENTIFICATION</scope>
</reference>
<evidence type="ECO:0000313" key="1">
    <source>
        <dbReference type="Ensembl" id="ENSCMUP00000033695.1"/>
    </source>
</evidence>
<proteinExistence type="predicted"/>